<dbReference type="Gene3D" id="3.40.50.300">
    <property type="entry name" value="P-loop containing nucleotide triphosphate hydrolases"/>
    <property type="match status" value="1"/>
</dbReference>
<dbReference type="Pfam" id="PF12399">
    <property type="entry name" value="BCA_ABC_TP_C"/>
    <property type="match status" value="1"/>
</dbReference>
<dbReference type="InterPro" id="IPR032823">
    <property type="entry name" value="BCA_ABC_TP_C"/>
</dbReference>
<dbReference type="InterPro" id="IPR027417">
    <property type="entry name" value="P-loop_NTPase"/>
</dbReference>
<dbReference type="HOGENOM" id="CLU_000604_1_2_4"/>
<evidence type="ECO:0000256" key="3">
    <source>
        <dbReference type="ARBA" id="ARBA00022741"/>
    </source>
</evidence>
<dbReference type="PANTHER" id="PTHR45772">
    <property type="entry name" value="CONSERVED COMPONENT OF ABC TRANSPORTER FOR NATURAL AMINO ACIDS-RELATED"/>
    <property type="match status" value="1"/>
</dbReference>
<dbReference type="PROSITE" id="PS50893">
    <property type="entry name" value="ABC_TRANSPORTER_2"/>
    <property type="match status" value="1"/>
</dbReference>
<dbReference type="InterPro" id="IPR003439">
    <property type="entry name" value="ABC_transporter-like_ATP-bd"/>
</dbReference>
<dbReference type="InterPro" id="IPR051120">
    <property type="entry name" value="ABC_AA/LPS_Transport"/>
</dbReference>
<keyword evidence="2" id="KW-1003">Cell membrane</keyword>
<dbReference type="RefSeq" id="WP_003807646.1">
    <property type="nucleotide sequence ID" value="NC_019382.1"/>
</dbReference>
<dbReference type="OrthoDB" id="9781337at2"/>
<accession>A0A0C6P963</accession>
<dbReference type="KEGG" id="bbh:BN112_3013"/>
<dbReference type="Pfam" id="PF00005">
    <property type="entry name" value="ABC_tran"/>
    <property type="match status" value="1"/>
</dbReference>
<organism evidence="6 7">
    <name type="scientific">Bordetella bronchiseptica 253</name>
    <dbReference type="NCBI Taxonomy" id="568707"/>
    <lineage>
        <taxon>Bacteria</taxon>
        <taxon>Pseudomonadati</taxon>
        <taxon>Pseudomonadota</taxon>
        <taxon>Betaproteobacteria</taxon>
        <taxon>Burkholderiales</taxon>
        <taxon>Alcaligenaceae</taxon>
        <taxon>Bordetella</taxon>
    </lineage>
</organism>
<keyword evidence="1" id="KW-0813">Transport</keyword>
<keyword evidence="4 6" id="KW-0067">ATP-binding</keyword>
<dbReference type="SMART" id="SM00382">
    <property type="entry name" value="AAA"/>
    <property type="match status" value="1"/>
</dbReference>
<feature type="domain" description="ABC transporter" evidence="5">
    <location>
        <begin position="2"/>
        <end position="235"/>
    </location>
</feature>
<dbReference type="PROSITE" id="PS00211">
    <property type="entry name" value="ABC_TRANSPORTER_1"/>
    <property type="match status" value="1"/>
</dbReference>
<evidence type="ECO:0000259" key="5">
    <source>
        <dbReference type="PROSITE" id="PS50893"/>
    </source>
</evidence>
<sequence>MLKVSNLQKRFGGLVALRGVDLHVPRAAILGIIGMNGSGKTTMLNCINGLYVPDAGSIELDGAEIAGKQVHEVARLGVGRTFQVPRVFQHLSLLDNLDVAQQQTGRSADERYAQSEYWLHKVELHRLRHNHAEELSGGQQKLLELARIMVAQPKVILLDEPFAGVNPALAQLLIAIIRDVPTEHGCSVVLVSHDLTSIYQLSHHIIVMNEGAILCEGDADRVRTDPRVIEAYLGA</sequence>
<evidence type="ECO:0000313" key="6">
    <source>
        <dbReference type="EMBL" id="CCJ54930.1"/>
    </source>
</evidence>
<dbReference type="InterPro" id="IPR017871">
    <property type="entry name" value="ABC_transporter-like_CS"/>
</dbReference>
<evidence type="ECO:0000256" key="1">
    <source>
        <dbReference type="ARBA" id="ARBA00022448"/>
    </source>
</evidence>
<dbReference type="AlphaFoldDB" id="A0A0C6P963"/>
<keyword evidence="3" id="KW-0547">Nucleotide-binding</keyword>
<proteinExistence type="predicted"/>
<dbReference type="GO" id="GO:0005886">
    <property type="term" value="C:plasma membrane"/>
    <property type="evidence" value="ECO:0007669"/>
    <property type="project" value="TreeGrafter"/>
</dbReference>
<name>A0A0C6P963_BORBO</name>
<dbReference type="SUPFAM" id="SSF52540">
    <property type="entry name" value="P-loop containing nucleoside triphosphate hydrolases"/>
    <property type="match status" value="1"/>
</dbReference>
<dbReference type="CDD" id="cd03219">
    <property type="entry name" value="ABC_Mj1267_LivG_branched"/>
    <property type="match status" value="1"/>
</dbReference>
<evidence type="ECO:0000256" key="4">
    <source>
        <dbReference type="ARBA" id="ARBA00022840"/>
    </source>
</evidence>
<keyword evidence="2" id="KW-0472">Membrane</keyword>
<gene>
    <name evidence="6" type="ORF">BN112_3013</name>
</gene>
<dbReference type="GO" id="GO:0016887">
    <property type="term" value="F:ATP hydrolysis activity"/>
    <property type="evidence" value="ECO:0007669"/>
    <property type="project" value="InterPro"/>
</dbReference>
<dbReference type="InterPro" id="IPR003593">
    <property type="entry name" value="AAA+_ATPase"/>
</dbReference>
<protein>
    <submittedName>
        <fullName evidence="6">Putative branched-chain amino acid transport ATP-binding ABC transporter</fullName>
    </submittedName>
</protein>
<dbReference type="GO" id="GO:0005524">
    <property type="term" value="F:ATP binding"/>
    <property type="evidence" value="ECO:0007669"/>
    <property type="project" value="UniProtKB-KW"/>
</dbReference>
<evidence type="ECO:0000313" key="7">
    <source>
        <dbReference type="Proteomes" id="UP000007564"/>
    </source>
</evidence>
<dbReference type="GeneID" id="93206632"/>
<dbReference type="EMBL" id="HE965806">
    <property type="protein sequence ID" value="CCJ54930.1"/>
    <property type="molecule type" value="Genomic_DNA"/>
</dbReference>
<dbReference type="Proteomes" id="UP000007564">
    <property type="component" value="Chromosome"/>
</dbReference>
<reference evidence="6 7" key="1">
    <citation type="journal article" date="2012" name="BMC Genomics">
        <title>Comparative genomics of the classical Bordetella subspecies: the evolution and exchange of virulence-associated diversity amongst closely related pathogens.</title>
        <authorList>
            <person name="Park J."/>
            <person name="Zhang Y."/>
            <person name="Buboltz A.M."/>
            <person name="Zhang X."/>
            <person name="Schuster S.C."/>
            <person name="Ahuja U."/>
            <person name="Liu M."/>
            <person name="Miller J.F."/>
            <person name="Sebaihia M."/>
            <person name="Bentley S.D."/>
            <person name="Parkhill J."/>
            <person name="Harvill E.T."/>
        </authorList>
    </citation>
    <scope>NUCLEOTIDE SEQUENCE [LARGE SCALE GENOMIC DNA]</scope>
    <source>
        <strain evidence="6 7">253</strain>
    </source>
</reference>
<evidence type="ECO:0000256" key="2">
    <source>
        <dbReference type="ARBA" id="ARBA00022475"/>
    </source>
</evidence>